<sequence length="52" mass="6221">MRFSSLIIWDLWCEVCVSLLSFFYIQFCLEYSSAYNYSVIIHSSNEINIQIM</sequence>
<reference evidence="2 3" key="1">
    <citation type="journal article" date="2013" name="Nat. Commun.">
        <title>The evolution and pathogenic mechanisms of the rice sheath blight pathogen.</title>
        <authorList>
            <person name="Zheng A."/>
            <person name="Lin R."/>
            <person name="Xu L."/>
            <person name="Qin P."/>
            <person name="Tang C."/>
            <person name="Ai P."/>
            <person name="Zhang D."/>
            <person name="Liu Y."/>
            <person name="Sun Z."/>
            <person name="Feng H."/>
            <person name="Wang Y."/>
            <person name="Chen Y."/>
            <person name="Liang X."/>
            <person name="Fu R."/>
            <person name="Li Q."/>
            <person name="Zhang J."/>
            <person name="Yu X."/>
            <person name="Xie Z."/>
            <person name="Ding L."/>
            <person name="Guan P."/>
            <person name="Tang J."/>
            <person name="Liang Y."/>
            <person name="Wang S."/>
            <person name="Deng Q."/>
            <person name="Li S."/>
            <person name="Zhu J."/>
            <person name="Wang L."/>
            <person name="Liu H."/>
            <person name="Li P."/>
        </authorList>
    </citation>
    <scope>NUCLEOTIDE SEQUENCE [LARGE SCALE GENOMIC DNA]</scope>
    <source>
        <strain evidence="3">AG-1 IA</strain>
    </source>
</reference>
<organism evidence="2 3">
    <name type="scientific">Thanatephorus cucumeris (strain AG1-IA)</name>
    <name type="common">Rice sheath blight fungus</name>
    <name type="synonym">Rhizoctonia solani</name>
    <dbReference type="NCBI Taxonomy" id="983506"/>
    <lineage>
        <taxon>Eukaryota</taxon>
        <taxon>Fungi</taxon>
        <taxon>Dikarya</taxon>
        <taxon>Basidiomycota</taxon>
        <taxon>Agaricomycotina</taxon>
        <taxon>Agaricomycetes</taxon>
        <taxon>Cantharellales</taxon>
        <taxon>Ceratobasidiaceae</taxon>
        <taxon>Rhizoctonia</taxon>
        <taxon>Rhizoctonia solani AG-1</taxon>
    </lineage>
</organism>
<comment type="caution">
    <text evidence="2">The sequence shown here is derived from an EMBL/GenBank/DDBJ whole genome shotgun (WGS) entry which is preliminary data.</text>
</comment>
<dbReference type="AlphaFoldDB" id="L8WFL2"/>
<feature type="transmembrane region" description="Helical" evidence="1">
    <location>
        <begin position="6"/>
        <end position="25"/>
    </location>
</feature>
<name>L8WFL2_THACA</name>
<accession>L8WFL2</accession>
<keyword evidence="3" id="KW-1185">Reference proteome</keyword>
<evidence type="ECO:0000313" key="3">
    <source>
        <dbReference type="Proteomes" id="UP000011668"/>
    </source>
</evidence>
<gene>
    <name evidence="2" type="ORF">AG1IA_09004</name>
</gene>
<protein>
    <submittedName>
        <fullName evidence="2">Uncharacterized protein</fullName>
    </submittedName>
</protein>
<evidence type="ECO:0000313" key="2">
    <source>
        <dbReference type="EMBL" id="ELU36966.1"/>
    </source>
</evidence>
<dbReference type="Proteomes" id="UP000011668">
    <property type="component" value="Unassembled WGS sequence"/>
</dbReference>
<keyword evidence="1" id="KW-0472">Membrane</keyword>
<dbReference type="EMBL" id="AFRT01002915">
    <property type="protein sequence ID" value="ELU36966.1"/>
    <property type="molecule type" value="Genomic_DNA"/>
</dbReference>
<keyword evidence="1" id="KW-1133">Transmembrane helix</keyword>
<dbReference type="HOGENOM" id="CLU_3088944_0_0_1"/>
<keyword evidence="1" id="KW-0812">Transmembrane</keyword>
<evidence type="ECO:0000256" key="1">
    <source>
        <dbReference type="SAM" id="Phobius"/>
    </source>
</evidence>
<proteinExistence type="predicted"/>